<dbReference type="GO" id="GO:0003700">
    <property type="term" value="F:DNA-binding transcription factor activity"/>
    <property type="evidence" value="ECO:0007669"/>
    <property type="project" value="InterPro"/>
</dbReference>
<dbReference type="RefSeq" id="WP_009804431.1">
    <property type="nucleotide sequence ID" value="NZ_CH724131.1"/>
</dbReference>
<gene>
    <name evidence="5" type="ORF">OB2597_00885</name>
</gene>
<keyword evidence="1" id="KW-0805">Transcription regulation</keyword>
<dbReference type="Gene3D" id="1.10.10.10">
    <property type="entry name" value="Winged helix-like DNA-binding domain superfamily/Winged helix DNA-binding domain"/>
    <property type="match status" value="1"/>
</dbReference>
<dbReference type="Proteomes" id="UP000004318">
    <property type="component" value="Unassembled WGS sequence"/>
</dbReference>
<dbReference type="PANTHER" id="PTHR42756">
    <property type="entry name" value="TRANSCRIPTIONAL REGULATOR, MARR"/>
    <property type="match status" value="1"/>
</dbReference>
<dbReference type="GO" id="GO:0003677">
    <property type="term" value="F:DNA binding"/>
    <property type="evidence" value="ECO:0007669"/>
    <property type="project" value="UniProtKB-KW"/>
</dbReference>
<keyword evidence="3" id="KW-0804">Transcription</keyword>
<dbReference type="Pfam" id="PF12802">
    <property type="entry name" value="MarR_2"/>
    <property type="match status" value="1"/>
</dbReference>
<dbReference type="InterPro" id="IPR000835">
    <property type="entry name" value="HTH_MarR-typ"/>
</dbReference>
<accession>A3U1Z4</accession>
<comment type="caution">
    <text evidence="5">The sequence shown here is derived from an EMBL/GenBank/DDBJ whole genome shotgun (WGS) entry which is preliminary data.</text>
</comment>
<dbReference type="HOGENOM" id="CLU_083287_18_6_5"/>
<evidence type="ECO:0000259" key="4">
    <source>
        <dbReference type="PROSITE" id="PS50995"/>
    </source>
</evidence>
<evidence type="ECO:0000256" key="2">
    <source>
        <dbReference type="ARBA" id="ARBA00023125"/>
    </source>
</evidence>
<reference evidence="5 6" key="1">
    <citation type="journal article" date="2010" name="J. Bacteriol.">
        <title>Genome sequences of Oceanicola granulosus HTCC2516(T) and Oceanicola batsensis HTCC2597(TDelta).</title>
        <authorList>
            <person name="Thrash J.C."/>
            <person name="Cho J.C."/>
            <person name="Vergin K.L."/>
            <person name="Giovannoni S.J."/>
        </authorList>
    </citation>
    <scope>NUCLEOTIDE SEQUENCE [LARGE SCALE GENOMIC DNA]</scope>
    <source>
        <strain evidence="6">ATCC BAA-863 / DSM 15984 / KCTC 12145 / HTCC2597</strain>
    </source>
</reference>
<dbReference type="InterPro" id="IPR023187">
    <property type="entry name" value="Tscrpt_reg_MarR-type_CS"/>
</dbReference>
<dbReference type="PRINTS" id="PR00598">
    <property type="entry name" value="HTHMARR"/>
</dbReference>
<evidence type="ECO:0000313" key="6">
    <source>
        <dbReference type="Proteomes" id="UP000004318"/>
    </source>
</evidence>
<dbReference type="STRING" id="252305.OB2597_00885"/>
<dbReference type="OrthoDB" id="7875399at2"/>
<dbReference type="EMBL" id="AAMO01000010">
    <property type="protein sequence ID" value="EAQ01928.1"/>
    <property type="molecule type" value="Genomic_DNA"/>
</dbReference>
<keyword evidence="6" id="KW-1185">Reference proteome</keyword>
<dbReference type="eggNOG" id="COG1846">
    <property type="taxonomic scope" value="Bacteria"/>
</dbReference>
<dbReference type="AlphaFoldDB" id="A3U1Z4"/>
<dbReference type="PROSITE" id="PS01117">
    <property type="entry name" value="HTH_MARR_1"/>
    <property type="match status" value="1"/>
</dbReference>
<dbReference type="SMART" id="SM00347">
    <property type="entry name" value="HTH_MARR"/>
    <property type="match status" value="1"/>
</dbReference>
<dbReference type="PROSITE" id="PS50995">
    <property type="entry name" value="HTH_MARR_2"/>
    <property type="match status" value="1"/>
</dbReference>
<evidence type="ECO:0000256" key="3">
    <source>
        <dbReference type="ARBA" id="ARBA00023163"/>
    </source>
</evidence>
<proteinExistence type="predicted"/>
<feature type="domain" description="HTH marR-type" evidence="4">
    <location>
        <begin position="15"/>
        <end position="147"/>
    </location>
</feature>
<name>A3U1Z4_PSEBH</name>
<keyword evidence="2" id="KW-0238">DNA-binding</keyword>
<dbReference type="PANTHER" id="PTHR42756:SF1">
    <property type="entry name" value="TRANSCRIPTIONAL REPRESSOR OF EMRAB OPERON"/>
    <property type="match status" value="1"/>
</dbReference>
<organism evidence="5 6">
    <name type="scientific">Pseudooceanicola batsensis (strain ATCC BAA-863 / DSM 15984 / KCTC 12145 / HTCC2597)</name>
    <name type="common">Oceanicola batsensis</name>
    <dbReference type="NCBI Taxonomy" id="252305"/>
    <lineage>
        <taxon>Bacteria</taxon>
        <taxon>Pseudomonadati</taxon>
        <taxon>Pseudomonadota</taxon>
        <taxon>Alphaproteobacteria</taxon>
        <taxon>Rhodobacterales</taxon>
        <taxon>Paracoccaceae</taxon>
        <taxon>Pseudooceanicola</taxon>
    </lineage>
</organism>
<dbReference type="InterPro" id="IPR036388">
    <property type="entry name" value="WH-like_DNA-bd_sf"/>
</dbReference>
<dbReference type="SUPFAM" id="SSF46785">
    <property type="entry name" value="Winged helix' DNA-binding domain"/>
    <property type="match status" value="1"/>
</dbReference>
<protein>
    <submittedName>
        <fullName evidence="5">Transcriptional regulatory protein</fullName>
    </submittedName>
</protein>
<evidence type="ECO:0000256" key="1">
    <source>
        <dbReference type="ARBA" id="ARBA00023015"/>
    </source>
</evidence>
<dbReference type="InterPro" id="IPR036390">
    <property type="entry name" value="WH_DNA-bd_sf"/>
</dbReference>
<evidence type="ECO:0000313" key="5">
    <source>
        <dbReference type="EMBL" id="EAQ01928.1"/>
    </source>
</evidence>
<sequence>MSKNAPQSSPPYRLHESLGYHLSLASRLQERRLEDRLRTVGLNRTTWCILLAVANENLAQPSDIARFVGIDRTATSRALRGMESDGLVARKSGQDDRRTRMITLTDKGRRAVTQATPYARENGRLLAELLTDEENAELKRLLRVLIEGTPADLSAI</sequence>